<keyword evidence="3" id="KW-1185">Reference proteome</keyword>
<feature type="region of interest" description="Disordered" evidence="1">
    <location>
        <begin position="1"/>
        <end position="146"/>
    </location>
</feature>
<feature type="compositionally biased region" description="Low complexity" evidence="1">
    <location>
        <begin position="92"/>
        <end position="107"/>
    </location>
</feature>
<accession>A0A8T0PX05</accession>
<name>A0A8T0PX05_PANVG</name>
<sequence length="146" mass="15638">MRNQPHGVFQIPKPRLRSNPRLAQSAASSHPRANGANPRSRQAAGGRARASNGGKSPPERNEEARPRVEKADRARPADRCPGPHQSRGRHTLSSPPCSPLSSAPLGAARKEKEEEASRFSRNPHATALSPPPPPPPPPPPLSLRPV</sequence>
<feature type="compositionally biased region" description="Pro residues" evidence="1">
    <location>
        <begin position="129"/>
        <end position="146"/>
    </location>
</feature>
<comment type="caution">
    <text evidence="2">The sequence shown here is derived from an EMBL/GenBank/DDBJ whole genome shotgun (WGS) entry which is preliminary data.</text>
</comment>
<dbReference type="AlphaFoldDB" id="A0A8T0PX05"/>
<feature type="compositionally biased region" description="Low complexity" evidence="1">
    <location>
        <begin position="39"/>
        <end position="54"/>
    </location>
</feature>
<evidence type="ECO:0000313" key="2">
    <source>
        <dbReference type="EMBL" id="KAG2567021.1"/>
    </source>
</evidence>
<gene>
    <name evidence="2" type="ORF">PVAP13_7NG226017</name>
</gene>
<dbReference type="EMBL" id="CM029050">
    <property type="protein sequence ID" value="KAG2567021.1"/>
    <property type="molecule type" value="Genomic_DNA"/>
</dbReference>
<evidence type="ECO:0000256" key="1">
    <source>
        <dbReference type="SAM" id="MobiDB-lite"/>
    </source>
</evidence>
<evidence type="ECO:0000313" key="3">
    <source>
        <dbReference type="Proteomes" id="UP000823388"/>
    </source>
</evidence>
<proteinExistence type="predicted"/>
<organism evidence="2 3">
    <name type="scientific">Panicum virgatum</name>
    <name type="common">Blackwell switchgrass</name>
    <dbReference type="NCBI Taxonomy" id="38727"/>
    <lineage>
        <taxon>Eukaryota</taxon>
        <taxon>Viridiplantae</taxon>
        <taxon>Streptophyta</taxon>
        <taxon>Embryophyta</taxon>
        <taxon>Tracheophyta</taxon>
        <taxon>Spermatophyta</taxon>
        <taxon>Magnoliopsida</taxon>
        <taxon>Liliopsida</taxon>
        <taxon>Poales</taxon>
        <taxon>Poaceae</taxon>
        <taxon>PACMAD clade</taxon>
        <taxon>Panicoideae</taxon>
        <taxon>Panicodae</taxon>
        <taxon>Paniceae</taxon>
        <taxon>Panicinae</taxon>
        <taxon>Panicum</taxon>
        <taxon>Panicum sect. Hiantes</taxon>
    </lineage>
</organism>
<dbReference type="Proteomes" id="UP000823388">
    <property type="component" value="Chromosome 7N"/>
</dbReference>
<reference evidence="2" key="1">
    <citation type="submission" date="2020-05" db="EMBL/GenBank/DDBJ databases">
        <title>WGS assembly of Panicum virgatum.</title>
        <authorList>
            <person name="Lovell J.T."/>
            <person name="Jenkins J."/>
            <person name="Shu S."/>
            <person name="Juenger T.E."/>
            <person name="Schmutz J."/>
        </authorList>
    </citation>
    <scope>NUCLEOTIDE SEQUENCE</scope>
    <source>
        <strain evidence="2">AP13</strain>
    </source>
</reference>
<feature type="compositionally biased region" description="Basic and acidic residues" evidence="1">
    <location>
        <begin position="57"/>
        <end position="78"/>
    </location>
</feature>
<feature type="compositionally biased region" description="Basic and acidic residues" evidence="1">
    <location>
        <begin position="108"/>
        <end position="118"/>
    </location>
</feature>
<protein>
    <submittedName>
        <fullName evidence="2">Uncharacterized protein</fullName>
    </submittedName>
</protein>